<gene>
    <name evidence="2" type="ORF">EJB05_57558</name>
</gene>
<dbReference type="Gene3D" id="1.20.1280.50">
    <property type="match status" value="1"/>
</dbReference>
<evidence type="ECO:0000313" key="2">
    <source>
        <dbReference type="EMBL" id="TVT97186.1"/>
    </source>
</evidence>
<reference evidence="2 3" key="1">
    <citation type="journal article" date="2019" name="Sci. Rep.">
        <title>A high-quality genome of Eragrostis curvula grass provides insights into Poaceae evolution and supports new strategies to enhance forage quality.</title>
        <authorList>
            <person name="Carballo J."/>
            <person name="Santos B.A.C.M."/>
            <person name="Zappacosta D."/>
            <person name="Garbus I."/>
            <person name="Selva J.P."/>
            <person name="Gallo C.A."/>
            <person name="Diaz A."/>
            <person name="Albertini E."/>
            <person name="Caccamo M."/>
            <person name="Echenique V."/>
        </authorList>
    </citation>
    <scope>NUCLEOTIDE SEQUENCE [LARGE SCALE GENOMIC DNA]</scope>
    <source>
        <strain evidence="3">cv. Victoria</strain>
        <tissue evidence="2">Leaf</tissue>
    </source>
</reference>
<accession>A0A5J9SEJ3</accession>
<dbReference type="SUPFAM" id="SSF81383">
    <property type="entry name" value="F-box domain"/>
    <property type="match status" value="1"/>
</dbReference>
<dbReference type="InterPro" id="IPR001810">
    <property type="entry name" value="F-box_dom"/>
</dbReference>
<keyword evidence="3" id="KW-1185">Reference proteome</keyword>
<feature type="domain" description="F-box" evidence="1">
    <location>
        <begin position="11"/>
        <end position="51"/>
    </location>
</feature>
<dbReference type="Gramene" id="TVT97186">
    <property type="protein sequence ID" value="TVT97186"/>
    <property type="gene ID" value="EJB05_57558"/>
</dbReference>
<dbReference type="InterPro" id="IPR050796">
    <property type="entry name" value="SCF_F-box_component"/>
</dbReference>
<dbReference type="SMART" id="SM00256">
    <property type="entry name" value="FBOX"/>
    <property type="match status" value="1"/>
</dbReference>
<dbReference type="AlphaFoldDB" id="A0A5J9SEJ3"/>
<feature type="non-terminal residue" evidence="2">
    <location>
        <position position="1"/>
    </location>
</feature>
<protein>
    <recommendedName>
        <fullName evidence="1">F-box domain-containing protein</fullName>
    </recommendedName>
</protein>
<dbReference type="CDD" id="cd22157">
    <property type="entry name" value="F-box_AtFBW1-like"/>
    <property type="match status" value="1"/>
</dbReference>
<proteinExistence type="predicted"/>
<dbReference type="EMBL" id="RWGY01001056">
    <property type="protein sequence ID" value="TVT97186.1"/>
    <property type="molecule type" value="Genomic_DNA"/>
</dbReference>
<evidence type="ECO:0000259" key="1">
    <source>
        <dbReference type="SMART" id="SM00256"/>
    </source>
</evidence>
<comment type="caution">
    <text evidence="2">The sequence shown here is derived from an EMBL/GenBank/DDBJ whole genome shotgun (WGS) entry which is preliminary data.</text>
</comment>
<evidence type="ECO:0000313" key="3">
    <source>
        <dbReference type="Proteomes" id="UP000324897"/>
    </source>
</evidence>
<organism evidence="2 3">
    <name type="scientific">Eragrostis curvula</name>
    <name type="common">weeping love grass</name>
    <dbReference type="NCBI Taxonomy" id="38414"/>
    <lineage>
        <taxon>Eukaryota</taxon>
        <taxon>Viridiplantae</taxon>
        <taxon>Streptophyta</taxon>
        <taxon>Embryophyta</taxon>
        <taxon>Tracheophyta</taxon>
        <taxon>Spermatophyta</taxon>
        <taxon>Magnoliopsida</taxon>
        <taxon>Liliopsida</taxon>
        <taxon>Poales</taxon>
        <taxon>Poaceae</taxon>
        <taxon>PACMAD clade</taxon>
        <taxon>Chloridoideae</taxon>
        <taxon>Eragrostideae</taxon>
        <taxon>Eragrostidinae</taxon>
        <taxon>Eragrostis</taxon>
    </lineage>
</organism>
<dbReference type="Pfam" id="PF00646">
    <property type="entry name" value="F-box"/>
    <property type="match status" value="1"/>
</dbReference>
<dbReference type="Proteomes" id="UP000324897">
    <property type="component" value="Unassembled WGS sequence"/>
</dbReference>
<dbReference type="PANTHER" id="PTHR31672:SF2">
    <property type="entry name" value="F-BOX DOMAIN-CONTAINING PROTEIN"/>
    <property type="match status" value="1"/>
</dbReference>
<dbReference type="InterPro" id="IPR036047">
    <property type="entry name" value="F-box-like_dom_sf"/>
</dbReference>
<sequence>METPGQHKVVVCDDAVVEILLRLPSKSVLRCRAVCKSWLRITTDPSFLATHAARRPREMVVFPESLTVSTMPLSLDDDNSTEEDGRRFLYRPTIMGYPVPVCHRGALLWSSCHPIAARTGGMILAFHTVHEMFGLLSPPPGATMMTSLFELDDGGICAATMACVTQLDIWTFVHNCAVEPWTLRLRLQVSPPNAGFLVMSTVISAGDGSSILVGGPGCPVVRLYDLKEKKMRKEVHCRSAPSFLVFSESLVSHSFFDRPAPHPKLASIKFHL</sequence>
<dbReference type="OrthoDB" id="689863at2759"/>
<dbReference type="PANTHER" id="PTHR31672">
    <property type="entry name" value="BNACNNG10540D PROTEIN"/>
    <property type="match status" value="1"/>
</dbReference>
<name>A0A5J9SEJ3_9POAL</name>